<accession>G0QIZ1</accession>
<comment type="subcellular location">
    <subcellularLocation>
        <location evidence="1">Membrane</location>
        <topology evidence="1">Multi-pass membrane protein</topology>
    </subcellularLocation>
</comment>
<evidence type="ECO:0000256" key="4">
    <source>
        <dbReference type="ARBA" id="ARBA00023136"/>
    </source>
</evidence>
<dbReference type="STRING" id="857967.G0QIZ1"/>
<evidence type="ECO:0000256" key="3">
    <source>
        <dbReference type="ARBA" id="ARBA00022989"/>
    </source>
</evidence>
<dbReference type="RefSeq" id="XP_004040115.1">
    <property type="nucleotide sequence ID" value="XM_004040067.1"/>
</dbReference>
<feature type="transmembrane region" description="Helical" evidence="5">
    <location>
        <begin position="328"/>
        <end position="353"/>
    </location>
</feature>
<keyword evidence="4 5" id="KW-0472">Membrane</keyword>
<protein>
    <recommendedName>
        <fullName evidence="6">Ion transport domain-containing protein</fullName>
    </recommendedName>
</protein>
<dbReference type="SUPFAM" id="SSF81324">
    <property type="entry name" value="Voltage-gated potassium channels"/>
    <property type="match status" value="1"/>
</dbReference>
<dbReference type="OMA" id="ILWIIEN"/>
<name>G0QIZ1_ICHMU</name>
<dbReference type="InterPro" id="IPR005821">
    <property type="entry name" value="Ion_trans_dom"/>
</dbReference>
<evidence type="ECO:0000313" key="8">
    <source>
        <dbReference type="Proteomes" id="UP000008983"/>
    </source>
</evidence>
<dbReference type="EMBL" id="GL983043">
    <property type="protein sequence ID" value="EGR34811.1"/>
    <property type="molecule type" value="Genomic_DNA"/>
</dbReference>
<dbReference type="PANTHER" id="PTHR46726:SF1">
    <property type="entry name" value="TWO-PORE CALCIUM CHANNEL 3"/>
    <property type="match status" value="1"/>
</dbReference>
<feature type="transmembrane region" description="Helical" evidence="5">
    <location>
        <begin position="21"/>
        <end position="41"/>
    </location>
</feature>
<dbReference type="GO" id="GO:0005216">
    <property type="term" value="F:monoatomic ion channel activity"/>
    <property type="evidence" value="ECO:0007669"/>
    <property type="project" value="InterPro"/>
</dbReference>
<dbReference type="Proteomes" id="UP000008983">
    <property type="component" value="Unassembled WGS sequence"/>
</dbReference>
<feature type="transmembrane region" description="Helical" evidence="5">
    <location>
        <begin position="303"/>
        <end position="322"/>
    </location>
</feature>
<dbReference type="PANTHER" id="PTHR46726">
    <property type="entry name" value="TWO PORE CHANNEL 3"/>
    <property type="match status" value="1"/>
</dbReference>
<feature type="domain" description="Ion transport" evidence="6">
    <location>
        <begin position="10"/>
        <end position="83"/>
    </location>
</feature>
<feature type="transmembrane region" description="Helical" evidence="5">
    <location>
        <begin position="263"/>
        <end position="282"/>
    </location>
</feature>
<feature type="transmembrane region" description="Helical" evidence="5">
    <location>
        <begin position="195"/>
        <end position="216"/>
    </location>
</feature>
<keyword evidence="2 5" id="KW-0812">Transmembrane</keyword>
<organism evidence="7 8">
    <name type="scientific">Ichthyophthirius multifiliis</name>
    <name type="common">White spot disease agent</name>
    <name type="synonym">Ich</name>
    <dbReference type="NCBI Taxonomy" id="5932"/>
    <lineage>
        <taxon>Eukaryota</taxon>
        <taxon>Sar</taxon>
        <taxon>Alveolata</taxon>
        <taxon>Ciliophora</taxon>
        <taxon>Intramacronucleata</taxon>
        <taxon>Oligohymenophorea</taxon>
        <taxon>Hymenostomatida</taxon>
        <taxon>Ophryoglenina</taxon>
        <taxon>Ichthyophthirius</taxon>
    </lineage>
</organism>
<evidence type="ECO:0000256" key="1">
    <source>
        <dbReference type="ARBA" id="ARBA00004141"/>
    </source>
</evidence>
<gene>
    <name evidence="7" type="ORF">IMG5_001520</name>
</gene>
<keyword evidence="3 5" id="KW-1133">Transmembrane helix</keyword>
<dbReference type="Gene3D" id="1.10.287.70">
    <property type="match status" value="2"/>
</dbReference>
<dbReference type="GeneID" id="14911009"/>
<dbReference type="OrthoDB" id="295175at2759"/>
<keyword evidence="8" id="KW-1185">Reference proteome</keyword>
<reference evidence="7 8" key="1">
    <citation type="submission" date="2011-07" db="EMBL/GenBank/DDBJ databases">
        <authorList>
            <person name="Coyne R."/>
            <person name="Brami D."/>
            <person name="Johnson J."/>
            <person name="Hostetler J."/>
            <person name="Hannick L."/>
            <person name="Clark T."/>
            <person name="Cassidy-Hanley D."/>
            <person name="Inman J."/>
        </authorList>
    </citation>
    <scope>NUCLEOTIDE SEQUENCE [LARGE SCALE GENOMIC DNA]</scope>
    <source>
        <strain evidence="7 8">G5</strain>
    </source>
</reference>
<dbReference type="GO" id="GO:0016020">
    <property type="term" value="C:membrane"/>
    <property type="evidence" value="ECO:0007669"/>
    <property type="project" value="UniProtKB-SubCell"/>
</dbReference>
<proteinExistence type="predicted"/>
<dbReference type="AlphaFoldDB" id="G0QIZ1"/>
<dbReference type="Pfam" id="PF00520">
    <property type="entry name" value="Ion_trans"/>
    <property type="match status" value="2"/>
</dbReference>
<sequence length="1000" mass="119369">MTNTQQIKKKKYQKINKKNNFSNILNSFNLLFAMISFDGYPECILPSITYSRYYLIYFISYVTLQLFIFVPIPVAVVFESYCRSRSKYVLQDRIKQRECLLASFISIDFNEQVKQIYKHKNKLKKTKKKQESLFLHLDKQQQQILTLDDFFDLIDVLESNKKFSLPYIKDNLCWKKTRNFFNKKLYLKKIANNNYFELFMSIVLIFNIIVIILSLLELRENIQKIYETIDDLIVYIYVIEFGIKFIGLGFEKYFEDSWNVFDFLMLIMTLSTNILTQLIQVLKNAKLLKISRINRIIKIFNKLRSFKVFNLLIIGAETLNQVQLLIQKIFMCIPIILQLIPILIIIFYLYAVWGMEIFNIRTFSYKKNSPYQENILGDFTSFKNSLLILFQIMIESNWSLCTYDYAYKFGNFLLSMFFFNTFEMFISLILLSLIKGVVWEVFRVVDQELKEKNQEKESQHLIQKKESQIISQPNNIQEINNYFIIINNIRNNTFQNSLISSEGALPYYPQECPNISKKLQEDEDKNSNLIDEYKQFFTKLKLNNNKNFNSPRDFDLRKEKNPLILLGEKRNSQSSSSQISIIQGIFEIKEQIYGPSIKKQIQKYIYKQYTQYSEIVNKIEYQQSQTNQKTKSESNISINSQINNIENEKKIQIEIIRHLKIKIKPFKFLKTIQKQKKKQNMEIDFSQDFLLSDNAEAMRIYIKQMHDDLLDDKEDEEQKKKNEELIKERNQYGNDQESINSNYMMKKALLKDSNMDMIKKLEIDYFQDCYGTFFNIFHDVNADNWFCIHQQDNKYQPFLIGDGPWDYYDKIFNKKNEIFISKDFFLTPQIEIMQQLMVKFYESFAKIASCIENDQSFLQLNPNDKIFSMPLAYVIEMLKNLQDILQIHRTNFYIKNSLKDPDMPNCIQESIDDTVDDIWPIIVEQFITQGIISAALGYFLYFNCVSMWSKSKGQDAYSECLINGPGSTIWKYCTINKWCEISIQRRYQLRQFQLNYKRRY</sequence>
<dbReference type="InParanoid" id="G0QIZ1"/>
<feature type="transmembrane region" description="Helical" evidence="5">
    <location>
        <begin position="414"/>
        <end position="434"/>
    </location>
</feature>
<evidence type="ECO:0000256" key="2">
    <source>
        <dbReference type="ARBA" id="ARBA00022692"/>
    </source>
</evidence>
<evidence type="ECO:0000256" key="5">
    <source>
        <dbReference type="SAM" id="Phobius"/>
    </source>
</evidence>
<evidence type="ECO:0000259" key="6">
    <source>
        <dbReference type="Pfam" id="PF00520"/>
    </source>
</evidence>
<dbReference type="eggNOG" id="KOG2301">
    <property type="taxonomic scope" value="Eukaryota"/>
</dbReference>
<feature type="domain" description="Ion transport" evidence="6">
    <location>
        <begin position="194"/>
        <end position="444"/>
    </location>
</feature>
<evidence type="ECO:0000313" key="7">
    <source>
        <dbReference type="EMBL" id="EGR34811.1"/>
    </source>
</evidence>
<dbReference type="Gene3D" id="1.20.120.350">
    <property type="entry name" value="Voltage-gated potassium channels. Chain C"/>
    <property type="match status" value="1"/>
</dbReference>
<feature type="transmembrane region" description="Helical" evidence="5">
    <location>
        <begin position="53"/>
        <end position="78"/>
    </location>
</feature>
<dbReference type="InterPro" id="IPR027359">
    <property type="entry name" value="Volt_channel_dom_sf"/>
</dbReference>